<feature type="compositionally biased region" description="Polar residues" evidence="1">
    <location>
        <begin position="86"/>
        <end position="96"/>
    </location>
</feature>
<keyword evidence="3" id="KW-1185">Reference proteome</keyword>
<evidence type="ECO:0000313" key="2">
    <source>
        <dbReference type="EMBL" id="KAK4879083.1"/>
    </source>
</evidence>
<sequence>MSESIAGNATNDTCELDHLLMSTEEVDKVTNIPKSVEFSPHQSKVTEVPDEQPIIKVQFPNNITRGPGRPRLLRTGSRGRPRKLFQSRSSVSQNTEETQIDEVERDVDDDVFVNVAEVSVQDALKMPSSMKTAIAFIVFFVCVSAKTNDYRDLCEYNWCSHECQRKGNLDGNCHFNHITGKTICKCDSTHCQNAACSKNCKEQGYYNGYCPDNKDYFCRCNLMTKCDVDECITHCVNAGSREGGFCSIHTHSCVCYKYN</sequence>
<evidence type="ECO:0000256" key="1">
    <source>
        <dbReference type="SAM" id="MobiDB-lite"/>
    </source>
</evidence>
<protein>
    <submittedName>
        <fullName evidence="2">Uncharacterized protein</fullName>
    </submittedName>
</protein>
<dbReference type="Proteomes" id="UP001353858">
    <property type="component" value="Unassembled WGS sequence"/>
</dbReference>
<name>A0AAN7P9A4_9COLE</name>
<dbReference type="AlphaFoldDB" id="A0AAN7P9A4"/>
<feature type="compositionally biased region" description="Low complexity" evidence="1">
    <location>
        <begin position="65"/>
        <end position="76"/>
    </location>
</feature>
<accession>A0AAN7P9A4</accession>
<dbReference type="EMBL" id="JARPUR010000003">
    <property type="protein sequence ID" value="KAK4879083.1"/>
    <property type="molecule type" value="Genomic_DNA"/>
</dbReference>
<proteinExistence type="predicted"/>
<evidence type="ECO:0000313" key="3">
    <source>
        <dbReference type="Proteomes" id="UP001353858"/>
    </source>
</evidence>
<feature type="region of interest" description="Disordered" evidence="1">
    <location>
        <begin position="65"/>
        <end position="96"/>
    </location>
</feature>
<organism evidence="2 3">
    <name type="scientific">Aquatica leii</name>
    <dbReference type="NCBI Taxonomy" id="1421715"/>
    <lineage>
        <taxon>Eukaryota</taxon>
        <taxon>Metazoa</taxon>
        <taxon>Ecdysozoa</taxon>
        <taxon>Arthropoda</taxon>
        <taxon>Hexapoda</taxon>
        <taxon>Insecta</taxon>
        <taxon>Pterygota</taxon>
        <taxon>Neoptera</taxon>
        <taxon>Endopterygota</taxon>
        <taxon>Coleoptera</taxon>
        <taxon>Polyphaga</taxon>
        <taxon>Elateriformia</taxon>
        <taxon>Elateroidea</taxon>
        <taxon>Lampyridae</taxon>
        <taxon>Luciolinae</taxon>
        <taxon>Aquatica</taxon>
    </lineage>
</organism>
<gene>
    <name evidence="2" type="ORF">RN001_007229</name>
</gene>
<reference evidence="3" key="1">
    <citation type="submission" date="2023-01" db="EMBL/GenBank/DDBJ databases">
        <title>Key to firefly adult light organ development and bioluminescence: homeobox transcription factors regulate luciferase expression and transportation to peroxisome.</title>
        <authorList>
            <person name="Fu X."/>
        </authorList>
    </citation>
    <scope>NUCLEOTIDE SEQUENCE [LARGE SCALE GENOMIC DNA]</scope>
</reference>
<comment type="caution">
    <text evidence="2">The sequence shown here is derived from an EMBL/GenBank/DDBJ whole genome shotgun (WGS) entry which is preliminary data.</text>
</comment>